<comment type="subcellular location">
    <subcellularLocation>
        <location evidence="1">Cell outer membrane</location>
    </subcellularLocation>
</comment>
<evidence type="ECO:0000313" key="6">
    <source>
        <dbReference type="Proteomes" id="UP000481037"/>
    </source>
</evidence>
<dbReference type="AlphaFoldDB" id="A0A6L5QAJ6"/>
<proteinExistence type="predicted"/>
<dbReference type="Pfam" id="PF13505">
    <property type="entry name" value="OMP_b-brl"/>
    <property type="match status" value="1"/>
</dbReference>
<dbReference type="Proteomes" id="UP000481037">
    <property type="component" value="Unassembled WGS sequence"/>
</dbReference>
<evidence type="ECO:0000256" key="1">
    <source>
        <dbReference type="ARBA" id="ARBA00004442"/>
    </source>
</evidence>
<dbReference type="Gene3D" id="2.40.160.20">
    <property type="match status" value="1"/>
</dbReference>
<evidence type="ECO:0000256" key="3">
    <source>
        <dbReference type="SAM" id="SignalP"/>
    </source>
</evidence>
<dbReference type="EMBL" id="WKJM01000002">
    <property type="protein sequence ID" value="MRX06745.1"/>
    <property type="molecule type" value="Genomic_DNA"/>
</dbReference>
<reference evidence="5 6" key="1">
    <citation type="submission" date="2019-11" db="EMBL/GenBank/DDBJ databases">
        <title>Novel species isolated from a subtropical stream in China.</title>
        <authorList>
            <person name="Lu H."/>
        </authorList>
    </citation>
    <scope>NUCLEOTIDE SEQUENCE [LARGE SCALE GENOMIC DNA]</scope>
    <source>
        <strain evidence="5 6">FT25W</strain>
    </source>
</reference>
<feature type="domain" description="Outer membrane protein beta-barrel" evidence="4">
    <location>
        <begin position="10"/>
        <end position="210"/>
    </location>
</feature>
<keyword evidence="2 3" id="KW-0732">Signal</keyword>
<evidence type="ECO:0000313" key="5">
    <source>
        <dbReference type="EMBL" id="MRX06745.1"/>
    </source>
</evidence>
<comment type="caution">
    <text evidence="5">The sequence shown here is derived from an EMBL/GenBank/DDBJ whole genome shotgun (WGS) entry which is preliminary data.</text>
</comment>
<dbReference type="RefSeq" id="WP_154367678.1">
    <property type="nucleotide sequence ID" value="NZ_WKJM01000002.1"/>
</dbReference>
<dbReference type="GO" id="GO:0009279">
    <property type="term" value="C:cell outer membrane"/>
    <property type="evidence" value="ECO:0007669"/>
    <property type="project" value="UniProtKB-SubCell"/>
</dbReference>
<feature type="chain" id="PRO_5026677400" evidence="3">
    <location>
        <begin position="22"/>
        <end position="210"/>
    </location>
</feature>
<dbReference type="InterPro" id="IPR011250">
    <property type="entry name" value="OMP/PagP_B-barrel"/>
</dbReference>
<organism evidence="5 6">
    <name type="scientific">Duganella alba</name>
    <dbReference type="NCBI Taxonomy" id="2666081"/>
    <lineage>
        <taxon>Bacteria</taxon>
        <taxon>Pseudomonadati</taxon>
        <taxon>Pseudomonadota</taxon>
        <taxon>Betaproteobacteria</taxon>
        <taxon>Burkholderiales</taxon>
        <taxon>Oxalobacteraceae</taxon>
        <taxon>Telluria group</taxon>
        <taxon>Duganella</taxon>
    </lineage>
</organism>
<name>A0A6L5QAJ6_9BURK</name>
<evidence type="ECO:0000259" key="4">
    <source>
        <dbReference type="Pfam" id="PF13505"/>
    </source>
</evidence>
<accession>A0A6L5QAJ6</accession>
<evidence type="ECO:0000256" key="2">
    <source>
        <dbReference type="ARBA" id="ARBA00022729"/>
    </source>
</evidence>
<keyword evidence="6" id="KW-1185">Reference proteome</keyword>
<sequence length="210" mass="22443">MVSTLKLSCGLLLLAAFSAGAQESSPYYVGADVGFSSKYKDLRCWTDKDCDSHGDFSGRLYGGYTLGSNQLFGLRNTNSLELSAFGFGHARSVIQAADDFYLNGKSKVYGGSLNYVSGLELTQGLSLQSKVGLSLARSSVQYATMTGFDNYGASGSVRHNRVGVNYGLGLSYALDKNWSLHGDWLHVPVKLGAGDKTSVNMYSVGVGYGF</sequence>
<protein>
    <submittedName>
        <fullName evidence="5">Outer membrane beta-barrel protein</fullName>
    </submittedName>
</protein>
<dbReference type="InterPro" id="IPR027385">
    <property type="entry name" value="Beta-barrel_OMP"/>
</dbReference>
<feature type="signal peptide" evidence="3">
    <location>
        <begin position="1"/>
        <end position="21"/>
    </location>
</feature>
<dbReference type="SUPFAM" id="SSF56925">
    <property type="entry name" value="OMPA-like"/>
    <property type="match status" value="1"/>
</dbReference>
<gene>
    <name evidence="5" type="ORF">GJ697_02735</name>
</gene>